<gene>
    <name evidence="1" type="ORF">FHK82_11245</name>
</gene>
<organism evidence="1 2">
    <name type="scientific">Sedimenticola thiotaurini</name>
    <dbReference type="NCBI Taxonomy" id="1543721"/>
    <lineage>
        <taxon>Bacteria</taxon>
        <taxon>Pseudomonadati</taxon>
        <taxon>Pseudomonadota</taxon>
        <taxon>Gammaproteobacteria</taxon>
        <taxon>Chromatiales</taxon>
        <taxon>Sedimenticolaceae</taxon>
        <taxon>Sedimenticola</taxon>
    </lineage>
</organism>
<dbReference type="AlphaFoldDB" id="A0A558CYK0"/>
<sequence length="176" mass="19947">MALSQPAVALDAPPPFQTCTDYHCDVRVSVTLNTSQWQEIRQLFTPQLTALAERAQIKKAIARMEQIVGALNGTAQDMAENDGEGSKPGQLDCIAESLNTTTYLQLIEQDNLLKWHQVAERKRRNPWLFDIHWSATILERESQQVYAVDSWFFKNGHPPVIQPIEAWLSGQAFIQN</sequence>
<accession>A0A558CYK0</accession>
<evidence type="ECO:0000313" key="1">
    <source>
        <dbReference type="EMBL" id="TVT53845.1"/>
    </source>
</evidence>
<evidence type="ECO:0000313" key="2">
    <source>
        <dbReference type="Proteomes" id="UP000317355"/>
    </source>
</evidence>
<name>A0A558CYK0_9GAMM</name>
<protein>
    <submittedName>
        <fullName evidence="1">Uncharacterized protein</fullName>
    </submittedName>
</protein>
<comment type="caution">
    <text evidence="1">The sequence shown here is derived from an EMBL/GenBank/DDBJ whole genome shotgun (WGS) entry which is preliminary data.</text>
</comment>
<dbReference type="EMBL" id="VMRY01000048">
    <property type="protein sequence ID" value="TVT53845.1"/>
    <property type="molecule type" value="Genomic_DNA"/>
</dbReference>
<dbReference type="Proteomes" id="UP000317355">
    <property type="component" value="Unassembled WGS sequence"/>
</dbReference>
<proteinExistence type="predicted"/>
<reference evidence="1 2" key="1">
    <citation type="submission" date="2019-07" db="EMBL/GenBank/DDBJ databases">
        <title>The pathways for chlorine oxyanion respiration interact through the shared metabolite chlorate.</title>
        <authorList>
            <person name="Barnum T.P."/>
            <person name="Cheng Y."/>
            <person name="Hill K.A."/>
            <person name="Lucas L.N."/>
            <person name="Carlson H.K."/>
            <person name="Coates J.D."/>
        </authorList>
    </citation>
    <scope>NUCLEOTIDE SEQUENCE [LARGE SCALE GENOMIC DNA]</scope>
    <source>
        <strain evidence="1">BK-3</strain>
    </source>
</reference>